<dbReference type="AlphaFoldDB" id="D9QKW5"/>
<sequence length="108" mass="10946">MATVRTLFMLLGALGVLLLGATSPVLADTGPAPCHETAAMAGMDHGTPSSAPERPMKSMACCVACIAAPHVTPPLRSVVTLPRARPVALDRALPNGLLTAPETGPPKA</sequence>
<dbReference type="BioCyc" id="BSUB633149:G1GM8-2474-MONOMER"/>
<dbReference type="Proteomes" id="UP000002696">
    <property type="component" value="Chromosome"/>
</dbReference>
<gene>
    <name evidence="2" type="ordered locus">Bresu_2470</name>
</gene>
<proteinExistence type="predicted"/>
<organism evidence="2 3">
    <name type="scientific">Brevundimonas subvibrioides (strain ATCC 15264 / DSM 4735 / LMG 14903 / NBRC 16000 / CB 81)</name>
    <name type="common">Caulobacter subvibrioides</name>
    <dbReference type="NCBI Taxonomy" id="633149"/>
    <lineage>
        <taxon>Bacteria</taxon>
        <taxon>Pseudomonadati</taxon>
        <taxon>Pseudomonadota</taxon>
        <taxon>Alphaproteobacteria</taxon>
        <taxon>Caulobacterales</taxon>
        <taxon>Caulobacteraceae</taxon>
        <taxon>Brevundimonas</taxon>
    </lineage>
</organism>
<dbReference type="STRING" id="633149.Bresu_2470"/>
<evidence type="ECO:0000313" key="2">
    <source>
        <dbReference type="EMBL" id="ADL01779.1"/>
    </source>
</evidence>
<accession>D9QKW5</accession>
<evidence type="ECO:0000256" key="1">
    <source>
        <dbReference type="SAM" id="SignalP"/>
    </source>
</evidence>
<keyword evidence="1" id="KW-0732">Signal</keyword>
<feature type="signal peptide" evidence="1">
    <location>
        <begin position="1"/>
        <end position="27"/>
    </location>
</feature>
<evidence type="ECO:0008006" key="4">
    <source>
        <dbReference type="Google" id="ProtNLM"/>
    </source>
</evidence>
<keyword evidence="3" id="KW-1185">Reference proteome</keyword>
<dbReference type="HOGENOM" id="CLU_2191997_0_0_5"/>
<dbReference type="OrthoDB" id="7206344at2"/>
<name>D9QKW5_BRESC</name>
<protein>
    <recommendedName>
        <fullName evidence="4">DUF2946 domain-containing protein</fullName>
    </recommendedName>
</protein>
<reference evidence="3" key="1">
    <citation type="journal article" date="2011" name="J. Bacteriol.">
        <title>Genome sequences of eight morphologically diverse alphaproteobacteria.</title>
        <authorList>
            <consortium name="US DOE Joint Genome Institute"/>
            <person name="Brown P.J."/>
            <person name="Kysela D.T."/>
            <person name="Buechlein A."/>
            <person name="Hemmerich C."/>
            <person name="Brun Y.V."/>
        </authorList>
    </citation>
    <scope>NUCLEOTIDE SEQUENCE [LARGE SCALE GENOMIC DNA]</scope>
    <source>
        <strain evidence="3">ATCC 15264 / DSM 4735 / LMG 14903 / NBRC 16000 / CB 81</strain>
    </source>
</reference>
<dbReference type="EMBL" id="CP002102">
    <property type="protein sequence ID" value="ADL01779.1"/>
    <property type="molecule type" value="Genomic_DNA"/>
</dbReference>
<dbReference type="InParanoid" id="D9QKW5"/>
<dbReference type="KEGG" id="bsb:Bresu_2470"/>
<evidence type="ECO:0000313" key="3">
    <source>
        <dbReference type="Proteomes" id="UP000002696"/>
    </source>
</evidence>
<feature type="chain" id="PRO_5003126943" description="DUF2946 domain-containing protein" evidence="1">
    <location>
        <begin position="28"/>
        <end position="108"/>
    </location>
</feature>